<accession>A0ABM9D9Y3</accession>
<dbReference type="Proteomes" id="UP001295463">
    <property type="component" value="Chromosome"/>
</dbReference>
<keyword evidence="3" id="KW-0238">DNA-binding</keyword>
<evidence type="ECO:0000256" key="4">
    <source>
        <dbReference type="SAM" id="Coils"/>
    </source>
</evidence>
<keyword evidence="7" id="KW-1185">Reference proteome</keyword>
<dbReference type="EC" id="3.1.21.3" evidence="6"/>
<proteinExistence type="inferred from homology"/>
<evidence type="ECO:0000259" key="5">
    <source>
        <dbReference type="Pfam" id="PF01420"/>
    </source>
</evidence>
<dbReference type="PANTHER" id="PTHR30408:SF12">
    <property type="entry name" value="TYPE I RESTRICTION ENZYME MJAVIII SPECIFICITY SUBUNIT"/>
    <property type="match status" value="1"/>
</dbReference>
<reference evidence="6 7" key="1">
    <citation type="submission" date="2022-03" db="EMBL/GenBank/DDBJ databases">
        <authorList>
            <person name="Koch H."/>
        </authorList>
    </citation>
    <scope>NUCLEOTIDE SEQUENCE [LARGE SCALE GENOMIC DNA]</scope>
    <source>
        <strain evidence="6 7">G1</strain>
    </source>
</reference>
<dbReference type="EMBL" id="OW150024">
    <property type="protein sequence ID" value="CAH2031406.1"/>
    <property type="molecule type" value="Genomic_DNA"/>
</dbReference>
<evidence type="ECO:0000313" key="7">
    <source>
        <dbReference type="Proteomes" id="UP001295463"/>
    </source>
</evidence>
<evidence type="ECO:0000256" key="3">
    <source>
        <dbReference type="ARBA" id="ARBA00023125"/>
    </source>
</evidence>
<dbReference type="InterPro" id="IPR000055">
    <property type="entry name" value="Restrct_endonuc_typeI_TRD"/>
</dbReference>
<gene>
    <name evidence="6" type="ORF">GEAMG1_1576</name>
</gene>
<feature type="domain" description="Type I restriction modification DNA specificity" evidence="5">
    <location>
        <begin position="144"/>
        <end position="189"/>
    </location>
</feature>
<sequence>MGEVAQARLRAFSIGFGGLQTWSVAAQFAINWNWPDEVIKPLASIIRRRNEAALETLAPESMVTLLTIRFDGSIEPREPVHIKDIKGRLFRVYPGDVVFSKIDVRNGAIGLAPDDIECMCVTSEFPVYSVDFQKTDSGYVKLLFRTVAFKRLLNSMISGASGRKRIQPTQLEGVKVPIPALPIQQKIVAHWEAALTKANDLLAQADQLPGKLENQVLGELGLKKKKRKTMPKVMVTNWAELTKWNQRSTYLLGQAPDLGKGIYPVVNGRECIAEVKHGCSASPSSKPTTLKVLKLSAVTSGHFLPSEAKFIADKKQFRENFDLIKGDILMCRTNGTLAYVGRPAILEKDYPELIFPDKLMRVRCKANILPEYLEYILSSSIARPQLEANARTAVGNHAIGNEDVFNVELPLPPISVQNILIKIVQEARSDIQHAKGEALSLQRNAEQEIEKMILGTRPVEVH</sequence>
<keyword evidence="2" id="KW-0680">Restriction system</keyword>
<dbReference type="GO" id="GO:0009035">
    <property type="term" value="F:type I site-specific deoxyribonuclease activity"/>
    <property type="evidence" value="ECO:0007669"/>
    <property type="project" value="UniProtKB-EC"/>
</dbReference>
<evidence type="ECO:0000313" key="6">
    <source>
        <dbReference type="EMBL" id="CAH2031406.1"/>
    </source>
</evidence>
<name>A0ABM9D9Y3_9BACT</name>
<keyword evidence="6" id="KW-0378">Hydrolase</keyword>
<dbReference type="Pfam" id="PF01420">
    <property type="entry name" value="Methylase_S"/>
    <property type="match status" value="1"/>
</dbReference>
<evidence type="ECO:0000256" key="1">
    <source>
        <dbReference type="ARBA" id="ARBA00010923"/>
    </source>
</evidence>
<keyword evidence="4" id="KW-0175">Coiled coil</keyword>
<dbReference type="SUPFAM" id="SSF116734">
    <property type="entry name" value="DNA methylase specificity domain"/>
    <property type="match status" value="2"/>
</dbReference>
<dbReference type="InterPro" id="IPR044946">
    <property type="entry name" value="Restrct_endonuc_typeI_TRD_sf"/>
</dbReference>
<protein>
    <submittedName>
        <fullName evidence="6">Type I site-specific deoxyribonuclease</fullName>
        <ecNumber evidence="6">3.1.21.3</ecNumber>
    </submittedName>
</protein>
<feature type="coiled-coil region" evidence="4">
    <location>
        <begin position="424"/>
        <end position="451"/>
    </location>
</feature>
<organism evidence="6 7">
    <name type="scientific">Trichlorobacter ammonificans</name>
    <dbReference type="NCBI Taxonomy" id="2916410"/>
    <lineage>
        <taxon>Bacteria</taxon>
        <taxon>Pseudomonadati</taxon>
        <taxon>Thermodesulfobacteriota</taxon>
        <taxon>Desulfuromonadia</taxon>
        <taxon>Geobacterales</taxon>
        <taxon>Geobacteraceae</taxon>
        <taxon>Trichlorobacter</taxon>
    </lineage>
</organism>
<evidence type="ECO:0000256" key="2">
    <source>
        <dbReference type="ARBA" id="ARBA00022747"/>
    </source>
</evidence>
<dbReference type="Gene3D" id="3.90.220.20">
    <property type="entry name" value="DNA methylase specificity domains"/>
    <property type="match status" value="3"/>
</dbReference>
<dbReference type="InterPro" id="IPR052021">
    <property type="entry name" value="Type-I_RS_S_subunit"/>
</dbReference>
<dbReference type="PANTHER" id="PTHR30408">
    <property type="entry name" value="TYPE-1 RESTRICTION ENZYME ECOKI SPECIFICITY PROTEIN"/>
    <property type="match status" value="1"/>
</dbReference>
<comment type="similarity">
    <text evidence="1">Belongs to the type-I restriction system S methylase family.</text>
</comment>
<dbReference type="RefSeq" id="WP_305732231.1">
    <property type="nucleotide sequence ID" value="NZ_OW150024.1"/>
</dbReference>